<dbReference type="OrthoDB" id="10003593at2759"/>
<reference evidence="12 13" key="1">
    <citation type="submission" date="2014-04" db="EMBL/GenBank/DDBJ databases">
        <authorList>
            <consortium name="DOE Joint Genome Institute"/>
            <person name="Kuo A."/>
            <person name="Kohler A."/>
            <person name="Nagy L.G."/>
            <person name="Floudas D."/>
            <person name="Copeland A."/>
            <person name="Barry K.W."/>
            <person name="Cichocki N."/>
            <person name="Veneault-Fourrey C."/>
            <person name="LaButti K."/>
            <person name="Lindquist E.A."/>
            <person name="Lipzen A."/>
            <person name="Lundell T."/>
            <person name="Morin E."/>
            <person name="Murat C."/>
            <person name="Sun H."/>
            <person name="Tunlid A."/>
            <person name="Henrissat B."/>
            <person name="Grigoriev I.V."/>
            <person name="Hibbett D.S."/>
            <person name="Martin F."/>
            <person name="Nordberg H.P."/>
            <person name="Cantor M.N."/>
            <person name="Hua S.X."/>
        </authorList>
    </citation>
    <scope>NUCLEOTIDE SEQUENCE [LARGE SCALE GENOMIC DNA]</scope>
    <source>
        <strain evidence="12 13">LaAM-08-1</strain>
    </source>
</reference>
<evidence type="ECO:0000256" key="1">
    <source>
        <dbReference type="ARBA" id="ARBA00003975"/>
    </source>
</evidence>
<feature type="compositionally biased region" description="Acidic residues" evidence="10">
    <location>
        <begin position="59"/>
        <end position="68"/>
    </location>
</feature>
<keyword evidence="7" id="KW-0963">Cytoplasm</keyword>
<feature type="region of interest" description="Disordered" evidence="10">
    <location>
        <begin position="50"/>
        <end position="69"/>
    </location>
</feature>
<evidence type="ECO:0000256" key="7">
    <source>
        <dbReference type="ARBA" id="ARBA00022490"/>
    </source>
</evidence>
<feature type="compositionally biased region" description="Basic and acidic residues" evidence="10">
    <location>
        <begin position="16"/>
        <end position="44"/>
    </location>
</feature>
<dbReference type="InterPro" id="IPR047857">
    <property type="entry name" value="Snurportin1_C"/>
</dbReference>
<organism evidence="12 13">
    <name type="scientific">Laccaria amethystina LaAM-08-1</name>
    <dbReference type="NCBI Taxonomy" id="1095629"/>
    <lineage>
        <taxon>Eukaryota</taxon>
        <taxon>Fungi</taxon>
        <taxon>Dikarya</taxon>
        <taxon>Basidiomycota</taxon>
        <taxon>Agaricomycotina</taxon>
        <taxon>Agaricomycetes</taxon>
        <taxon>Agaricomycetidae</taxon>
        <taxon>Agaricales</taxon>
        <taxon>Agaricineae</taxon>
        <taxon>Hydnangiaceae</taxon>
        <taxon>Laccaria</taxon>
    </lineage>
</organism>
<keyword evidence="13" id="KW-1185">Reference proteome</keyword>
<dbReference type="STRING" id="1095629.A0A0C9YD08"/>
<gene>
    <name evidence="12" type="ORF">K443DRAFT_130102</name>
</gene>
<dbReference type="GO" id="GO:0005634">
    <property type="term" value="C:nucleus"/>
    <property type="evidence" value="ECO:0007669"/>
    <property type="project" value="UniProtKB-SubCell"/>
</dbReference>
<dbReference type="Pfam" id="PF21974">
    <property type="entry name" value="SPN1_m3Gcap_bd"/>
    <property type="match status" value="1"/>
</dbReference>
<keyword evidence="6" id="KW-0813">Transport</keyword>
<reference evidence="13" key="2">
    <citation type="submission" date="2015-01" db="EMBL/GenBank/DDBJ databases">
        <title>Evolutionary Origins and Diversification of the Mycorrhizal Mutualists.</title>
        <authorList>
            <consortium name="DOE Joint Genome Institute"/>
            <consortium name="Mycorrhizal Genomics Consortium"/>
            <person name="Kohler A."/>
            <person name="Kuo A."/>
            <person name="Nagy L.G."/>
            <person name="Floudas D."/>
            <person name="Copeland A."/>
            <person name="Barry K.W."/>
            <person name="Cichocki N."/>
            <person name="Veneault-Fourrey C."/>
            <person name="LaButti K."/>
            <person name="Lindquist E.A."/>
            <person name="Lipzen A."/>
            <person name="Lundell T."/>
            <person name="Morin E."/>
            <person name="Murat C."/>
            <person name="Riley R."/>
            <person name="Ohm R."/>
            <person name="Sun H."/>
            <person name="Tunlid A."/>
            <person name="Henrissat B."/>
            <person name="Grigoriev I.V."/>
            <person name="Hibbett D.S."/>
            <person name="Martin F."/>
        </authorList>
    </citation>
    <scope>NUCLEOTIDE SEQUENCE [LARGE SCALE GENOMIC DNA]</scope>
    <source>
        <strain evidence="13">LaAM-08-1</strain>
    </source>
</reference>
<dbReference type="AlphaFoldDB" id="A0A0C9YD08"/>
<evidence type="ECO:0000256" key="2">
    <source>
        <dbReference type="ARBA" id="ARBA00004123"/>
    </source>
</evidence>
<evidence type="ECO:0000256" key="5">
    <source>
        <dbReference type="ARBA" id="ARBA00016034"/>
    </source>
</evidence>
<protein>
    <recommendedName>
        <fullName evidence="5">Snurportin-1</fullName>
    </recommendedName>
</protein>
<evidence type="ECO:0000259" key="11">
    <source>
        <dbReference type="Pfam" id="PF21974"/>
    </source>
</evidence>
<feature type="domain" description="Snurportin-1 m3G cap-binding" evidence="11">
    <location>
        <begin position="160"/>
        <end position="270"/>
    </location>
</feature>
<comment type="similarity">
    <text evidence="4">Belongs to the snurportin family.</text>
</comment>
<dbReference type="Gene3D" id="3.30.470.30">
    <property type="entry name" value="DNA ligase/mRNA capping enzyme"/>
    <property type="match status" value="1"/>
</dbReference>
<dbReference type="EMBL" id="KN838555">
    <property type="protein sequence ID" value="KIK06038.1"/>
    <property type="molecule type" value="Genomic_DNA"/>
</dbReference>
<name>A0A0C9YD08_9AGAR</name>
<feature type="region of interest" description="Disordered" evidence="10">
    <location>
        <begin position="111"/>
        <end position="131"/>
    </location>
</feature>
<dbReference type="GO" id="GO:0005737">
    <property type="term" value="C:cytoplasm"/>
    <property type="evidence" value="ECO:0007669"/>
    <property type="project" value="UniProtKB-SubCell"/>
</dbReference>
<dbReference type="InterPro" id="IPR017336">
    <property type="entry name" value="Snurportin-1"/>
</dbReference>
<evidence type="ECO:0000313" key="13">
    <source>
        <dbReference type="Proteomes" id="UP000054477"/>
    </source>
</evidence>
<evidence type="ECO:0000256" key="4">
    <source>
        <dbReference type="ARBA" id="ARBA00007540"/>
    </source>
</evidence>
<dbReference type="PANTHER" id="PTHR13403:SF6">
    <property type="entry name" value="SNURPORTIN-1"/>
    <property type="match status" value="1"/>
</dbReference>
<evidence type="ECO:0000256" key="9">
    <source>
        <dbReference type="ARBA" id="ARBA00023242"/>
    </source>
</evidence>
<feature type="region of interest" description="Disordered" evidence="10">
    <location>
        <begin position="1"/>
        <end position="44"/>
    </location>
</feature>
<dbReference type="GO" id="GO:0061015">
    <property type="term" value="P:snRNA import into nucleus"/>
    <property type="evidence" value="ECO:0007669"/>
    <property type="project" value="InterPro"/>
</dbReference>
<dbReference type="PANTHER" id="PTHR13403">
    <property type="entry name" value="SNURPORTIN1 RNUT1 PROTEIN RNA, U TRANSPORTER 1"/>
    <property type="match status" value="1"/>
</dbReference>
<comment type="function">
    <text evidence="1">Functions as an U snRNP-specific nuclear import adapter. Involved in the trimethylguanosine (m3G)-cap-dependent nuclear import of U snRNPs. Binds specifically to the terminal m3G-cap U snRNAs.</text>
</comment>
<evidence type="ECO:0000256" key="8">
    <source>
        <dbReference type="ARBA" id="ARBA00022884"/>
    </source>
</evidence>
<evidence type="ECO:0000313" key="12">
    <source>
        <dbReference type="EMBL" id="KIK06038.1"/>
    </source>
</evidence>
<evidence type="ECO:0000256" key="10">
    <source>
        <dbReference type="SAM" id="MobiDB-lite"/>
    </source>
</evidence>
<evidence type="ECO:0000256" key="6">
    <source>
        <dbReference type="ARBA" id="ARBA00022448"/>
    </source>
</evidence>
<feature type="compositionally biased region" description="Basic residues" evidence="10">
    <location>
        <begin position="117"/>
        <end position="129"/>
    </location>
</feature>
<comment type="subcellular location">
    <subcellularLocation>
        <location evidence="3">Cytoplasm</location>
    </subcellularLocation>
    <subcellularLocation>
        <location evidence="2">Nucleus</location>
    </subcellularLocation>
</comment>
<dbReference type="GO" id="GO:0003723">
    <property type="term" value="F:RNA binding"/>
    <property type="evidence" value="ECO:0007669"/>
    <property type="project" value="UniProtKB-KW"/>
</dbReference>
<proteinExistence type="inferred from homology"/>
<dbReference type="Proteomes" id="UP000054477">
    <property type="component" value="Unassembled WGS sequence"/>
</dbReference>
<dbReference type="HOGENOM" id="CLU_048922_0_0_1"/>
<accession>A0A0C9YD08</accession>
<keyword evidence="9" id="KW-0539">Nucleus</keyword>
<keyword evidence="8" id="KW-0694">RNA-binding</keyword>
<sequence length="440" mass="49077">MFADRKSSYKLPPTTIRDKLVSQEARRAKALEEQKRRRAQRVDSSRNLDLFADLNLGGSDEDEDDDEPTSLLAPACVAPYASMIEPSFPVNAITQTQVVLKPREVVVQVAAPVEPKKKPRKKNKKRNKPSKWADQCMYAELLEMSPEDPWSSTADDLNNSLPHDLETGWVAVAPVPVGKRCLAVTHQSSGVAGVVPNTTLRSRLLGKTLIARFPSSLPPLTVLDCILDSNWRDNGILHILDVVKWKGQDVADCEAPFRFWWRDTRLAELSQTYPPSITFSHTETQPRYQFPYPINLIPIPYHTNTSLSSLDTSVIPVARTIRTIPVDIPILLPNPPLEDGSGNGNRMQVESATPSFRAKGCIESVTTNVQPDGLLLYVSEASYEPGTSPLSSWIPITGYEKPDESIGIHPLELFHRLVKRRLQRQPVRDGQGEGSMDMDM</sequence>
<evidence type="ECO:0000256" key="3">
    <source>
        <dbReference type="ARBA" id="ARBA00004496"/>
    </source>
</evidence>